<reference evidence="1" key="1">
    <citation type="submission" date="2023-11" db="EMBL/GenBank/DDBJ databases">
        <authorList>
            <person name="Poullet M."/>
        </authorList>
    </citation>
    <scope>NUCLEOTIDE SEQUENCE</scope>
    <source>
        <strain evidence="1">E1834</strain>
    </source>
</reference>
<accession>A0ACB1AFT6</accession>
<proteinExistence type="predicted"/>
<dbReference type="Proteomes" id="UP001497535">
    <property type="component" value="Unassembled WGS sequence"/>
</dbReference>
<evidence type="ECO:0000313" key="2">
    <source>
        <dbReference type="Proteomes" id="UP001497535"/>
    </source>
</evidence>
<protein>
    <submittedName>
        <fullName evidence="1">Uncharacterized protein</fullName>
    </submittedName>
</protein>
<name>A0ACB1AFT6_MELEN</name>
<sequence>MLLVSKLAKCQIKIISENICRKQKKRHLILFRSKNIKLIRNLVRNPRHMIKINNAHFLLSICNYT</sequence>
<keyword evidence="2" id="KW-1185">Reference proteome</keyword>
<gene>
    <name evidence="1" type="ORF">MENTE1834_LOCUS38170</name>
</gene>
<comment type="caution">
    <text evidence="1">The sequence shown here is derived from an EMBL/GenBank/DDBJ whole genome shotgun (WGS) entry which is preliminary data.</text>
</comment>
<evidence type="ECO:0000313" key="1">
    <source>
        <dbReference type="EMBL" id="CAK5090387.1"/>
    </source>
</evidence>
<organism evidence="1 2">
    <name type="scientific">Meloidogyne enterolobii</name>
    <name type="common">Root-knot nematode worm</name>
    <name type="synonym">Meloidogyne mayaguensis</name>
    <dbReference type="NCBI Taxonomy" id="390850"/>
    <lineage>
        <taxon>Eukaryota</taxon>
        <taxon>Metazoa</taxon>
        <taxon>Ecdysozoa</taxon>
        <taxon>Nematoda</taxon>
        <taxon>Chromadorea</taxon>
        <taxon>Rhabditida</taxon>
        <taxon>Tylenchina</taxon>
        <taxon>Tylenchomorpha</taxon>
        <taxon>Tylenchoidea</taxon>
        <taxon>Meloidogynidae</taxon>
        <taxon>Meloidogyninae</taxon>
        <taxon>Meloidogyne</taxon>
    </lineage>
</organism>
<dbReference type="EMBL" id="CAVMJV010000081">
    <property type="protein sequence ID" value="CAK5090387.1"/>
    <property type="molecule type" value="Genomic_DNA"/>
</dbReference>